<dbReference type="Gene3D" id="3.40.50.150">
    <property type="entry name" value="Vaccinia Virus protein VP39"/>
    <property type="match status" value="1"/>
</dbReference>
<evidence type="ECO:0000313" key="3">
    <source>
        <dbReference type="Proteomes" id="UP000430146"/>
    </source>
</evidence>
<dbReference type="Pfam" id="PF08241">
    <property type="entry name" value="Methyltransf_11"/>
    <property type="match status" value="1"/>
</dbReference>
<gene>
    <name evidence="2" type="ORF">AELLOGFF_06515</name>
</gene>
<sequence length="252" mass="28563">MRRSLGGLALRRRFYPESNIGGFSRDDPGIVLFSQLDGILNAEDRVLDFGAGRGEQILDNEVEYRRRLFDLRGRCAHVEGCDVDEAVLSNPFLDHAEVIEVGNALPYPDNSFDIIYSRFVFEHVEHPTDVARELLRVVKPGGVVAALTPNKLGYIAIAGGLVPNRLHVGALNYIQPRRKAVDVFPTMYRLNTKKALRRAFGHQADIFVVRLSGEPAYHFGSPVLYRLFKWLHKCLPEQFQPLLVVFVRKHEV</sequence>
<evidence type="ECO:0000259" key="1">
    <source>
        <dbReference type="Pfam" id="PF08241"/>
    </source>
</evidence>
<keyword evidence="2" id="KW-0489">Methyltransferase</keyword>
<dbReference type="EMBL" id="CACSIP010000069">
    <property type="protein sequence ID" value="CAA0137294.1"/>
    <property type="molecule type" value="Genomic_DNA"/>
</dbReference>
<dbReference type="Proteomes" id="UP000430146">
    <property type="component" value="Unassembled WGS sequence"/>
</dbReference>
<dbReference type="InterPro" id="IPR029063">
    <property type="entry name" value="SAM-dependent_MTases_sf"/>
</dbReference>
<dbReference type="GO" id="GO:0032259">
    <property type="term" value="P:methylation"/>
    <property type="evidence" value="ECO:0007669"/>
    <property type="project" value="UniProtKB-KW"/>
</dbReference>
<evidence type="ECO:0000313" key="2">
    <source>
        <dbReference type="EMBL" id="CAA0137294.1"/>
    </source>
</evidence>
<dbReference type="InterPro" id="IPR013216">
    <property type="entry name" value="Methyltransf_11"/>
</dbReference>
<protein>
    <submittedName>
        <fullName evidence="2">Putative methyltransferase</fullName>
        <ecNumber evidence="2">2.1.1.-</ecNumber>
    </submittedName>
</protein>
<proteinExistence type="predicted"/>
<feature type="domain" description="Methyltransferase type 11" evidence="1">
    <location>
        <begin position="71"/>
        <end position="145"/>
    </location>
</feature>
<keyword evidence="3" id="KW-1185">Reference proteome</keyword>
<reference evidence="2 3" key="1">
    <citation type="submission" date="2019-11" db="EMBL/GenBank/DDBJ databases">
        <authorList>
            <person name="Holert J."/>
        </authorList>
    </citation>
    <scope>NUCLEOTIDE SEQUENCE [LARGE SCALE GENOMIC DNA]</scope>
    <source>
        <strain evidence="2">BC8_1</strain>
    </source>
</reference>
<name>A0A5S9R921_MYCVN</name>
<dbReference type="EC" id="2.1.1.-" evidence="2"/>
<dbReference type="PANTHER" id="PTHR43591">
    <property type="entry name" value="METHYLTRANSFERASE"/>
    <property type="match status" value="1"/>
</dbReference>
<dbReference type="SUPFAM" id="SSF53335">
    <property type="entry name" value="S-adenosyl-L-methionine-dependent methyltransferases"/>
    <property type="match status" value="1"/>
</dbReference>
<keyword evidence="2" id="KW-0808">Transferase</keyword>
<dbReference type="CDD" id="cd02440">
    <property type="entry name" value="AdoMet_MTases"/>
    <property type="match status" value="1"/>
</dbReference>
<organism evidence="2 3">
    <name type="scientific">Mycolicibacterium vanbaalenii</name>
    <name type="common">Mycobacterium vanbaalenii</name>
    <dbReference type="NCBI Taxonomy" id="110539"/>
    <lineage>
        <taxon>Bacteria</taxon>
        <taxon>Bacillati</taxon>
        <taxon>Actinomycetota</taxon>
        <taxon>Actinomycetes</taxon>
        <taxon>Mycobacteriales</taxon>
        <taxon>Mycobacteriaceae</taxon>
        <taxon>Mycolicibacterium</taxon>
    </lineage>
</organism>
<dbReference type="AlphaFoldDB" id="A0A5S9R921"/>
<accession>A0A5S9R921</accession>
<dbReference type="OrthoDB" id="9760689at2"/>
<dbReference type="GO" id="GO:0008757">
    <property type="term" value="F:S-adenosylmethionine-dependent methyltransferase activity"/>
    <property type="evidence" value="ECO:0007669"/>
    <property type="project" value="InterPro"/>
</dbReference>